<reference evidence="4" key="1">
    <citation type="submission" date="2023-03" db="EMBL/GenBank/DDBJ databases">
        <title>Multiphase analysis and comparison of six strains from genera Psychromarinibacter, Lutimaribacter, and Maritimibacter, including a novel species: Psychromarinibacter sediminicola sp. nov.</title>
        <authorList>
            <person name="Wang Y.-H."/>
            <person name="Ye M.-Q."/>
            <person name="Du Z.-J."/>
        </authorList>
    </citation>
    <scope>NUCLEOTIDE SEQUENCE</scope>
    <source>
        <strain evidence="4">C21-152</strain>
    </source>
</reference>
<organism evidence="4 5">
    <name type="scientific">Psychromarinibacter sediminicola</name>
    <dbReference type="NCBI Taxonomy" id="3033385"/>
    <lineage>
        <taxon>Bacteria</taxon>
        <taxon>Pseudomonadati</taxon>
        <taxon>Pseudomonadota</taxon>
        <taxon>Alphaproteobacteria</taxon>
        <taxon>Rhodobacterales</taxon>
        <taxon>Paracoccaceae</taxon>
        <taxon>Psychromarinibacter</taxon>
    </lineage>
</organism>
<dbReference type="Pfam" id="PF00583">
    <property type="entry name" value="Acetyltransf_1"/>
    <property type="match status" value="1"/>
</dbReference>
<evidence type="ECO:0000256" key="2">
    <source>
        <dbReference type="ARBA" id="ARBA00023315"/>
    </source>
</evidence>
<dbReference type="SUPFAM" id="SSF55729">
    <property type="entry name" value="Acyl-CoA N-acyltransferases (Nat)"/>
    <property type="match status" value="1"/>
</dbReference>
<feature type="domain" description="N-acetyltransferase" evidence="3">
    <location>
        <begin position="1"/>
        <end position="166"/>
    </location>
</feature>
<comment type="caution">
    <text evidence="4">The sequence shown here is derived from an EMBL/GenBank/DDBJ whole genome shotgun (WGS) entry which is preliminary data.</text>
</comment>
<evidence type="ECO:0000313" key="5">
    <source>
        <dbReference type="Proteomes" id="UP001220964"/>
    </source>
</evidence>
<dbReference type="Gene3D" id="3.40.630.30">
    <property type="match status" value="1"/>
</dbReference>
<accession>A0AAE3TAX9</accession>
<keyword evidence="2 4" id="KW-0012">Acyltransferase</keyword>
<dbReference type="PANTHER" id="PTHR43877">
    <property type="entry name" value="AMINOALKYLPHOSPHONATE N-ACETYLTRANSFERASE-RELATED-RELATED"/>
    <property type="match status" value="1"/>
</dbReference>
<sequence length="166" mass="18596">MTAVTEVADRAALDELLLDYYAVIVAKLAAAGVPYADTPHELKASFWPNLAHFLPPTGRLILVHDAQDRLVGCGTLQQIRPDAAELKRLYVRPEASGFGLGRAIVAARMAAARELGYRRLLVNAIKGNTDMLRIYEPIGFQYIDRYPECADPIEVDPWFVYMEYRT</sequence>
<gene>
    <name evidence="4" type="ORF">P1J78_15085</name>
</gene>
<dbReference type="RefSeq" id="WP_275568202.1">
    <property type="nucleotide sequence ID" value="NZ_JARGYC010000041.1"/>
</dbReference>
<dbReference type="PANTHER" id="PTHR43877:SF2">
    <property type="entry name" value="AMINOALKYLPHOSPHONATE N-ACETYLTRANSFERASE-RELATED"/>
    <property type="match status" value="1"/>
</dbReference>
<evidence type="ECO:0000256" key="1">
    <source>
        <dbReference type="ARBA" id="ARBA00022679"/>
    </source>
</evidence>
<proteinExistence type="predicted"/>
<protein>
    <submittedName>
        <fullName evidence="4">GNAT family N-acetyltransferase</fullName>
        <ecNumber evidence="4">2.3.1.-</ecNumber>
    </submittedName>
</protein>
<dbReference type="EC" id="2.3.1.-" evidence="4"/>
<dbReference type="GO" id="GO:0016747">
    <property type="term" value="F:acyltransferase activity, transferring groups other than amino-acyl groups"/>
    <property type="evidence" value="ECO:0007669"/>
    <property type="project" value="InterPro"/>
</dbReference>
<name>A0AAE3TAX9_9RHOB</name>
<dbReference type="InterPro" id="IPR000182">
    <property type="entry name" value="GNAT_dom"/>
</dbReference>
<keyword evidence="5" id="KW-1185">Reference proteome</keyword>
<keyword evidence="1 4" id="KW-0808">Transferase</keyword>
<dbReference type="Proteomes" id="UP001220964">
    <property type="component" value="Unassembled WGS sequence"/>
</dbReference>
<evidence type="ECO:0000313" key="4">
    <source>
        <dbReference type="EMBL" id="MDF0602065.1"/>
    </source>
</evidence>
<dbReference type="PROSITE" id="PS51186">
    <property type="entry name" value="GNAT"/>
    <property type="match status" value="1"/>
</dbReference>
<dbReference type="EMBL" id="JARGYC010000041">
    <property type="protein sequence ID" value="MDF0602065.1"/>
    <property type="molecule type" value="Genomic_DNA"/>
</dbReference>
<dbReference type="AlphaFoldDB" id="A0AAE3TAX9"/>
<evidence type="ECO:0000259" key="3">
    <source>
        <dbReference type="PROSITE" id="PS51186"/>
    </source>
</evidence>
<dbReference type="InterPro" id="IPR050832">
    <property type="entry name" value="Bact_Acetyltransf"/>
</dbReference>
<dbReference type="InterPro" id="IPR016181">
    <property type="entry name" value="Acyl_CoA_acyltransferase"/>
</dbReference>